<dbReference type="UCSC" id="uc060pnu.1">
    <property type="organism name" value="human"/>
</dbReference>
<feature type="region of interest" description="Disordered" evidence="1">
    <location>
        <begin position="1"/>
        <end position="20"/>
    </location>
</feature>
<reference evidence="2 3" key="3">
    <citation type="journal article" date="2005" name="Nature">
        <title>DNA sequence and analysis of human chromosome 18.</title>
        <authorList>
            <person name="Nusbaum C."/>
            <person name="Zody M.C."/>
            <person name="Borowsky M.L."/>
            <person name="Kamal M."/>
            <person name="Kodira C.D."/>
            <person name="Taylor T.D."/>
            <person name="Whittaker C.A."/>
            <person name="Chang J.L."/>
            <person name="Cuomo C.A."/>
            <person name="Dewar K."/>
            <person name="FitzGerald M.G."/>
            <person name="Yang X."/>
            <person name="Abouelleil A."/>
            <person name="Allen N.R."/>
            <person name="Anderson S."/>
            <person name="Bloom T."/>
            <person name="Bugalter B."/>
            <person name="Butler J."/>
            <person name="Cook A."/>
            <person name="DeCaprio D."/>
            <person name="Engels R."/>
            <person name="Garber M."/>
            <person name="Gnirke A."/>
            <person name="Hafez N."/>
            <person name="Hall J.L."/>
            <person name="Norman C.H."/>
            <person name="Itoh T."/>
            <person name="Jaffe D.B."/>
            <person name="Kuroki Y."/>
            <person name="Lehoczky J."/>
            <person name="Lui A."/>
            <person name="Macdonald P."/>
            <person name="Mauceli E."/>
            <person name="Mikkelsen T.S."/>
            <person name="Naylor J.W."/>
            <person name="Nicol R."/>
            <person name="Nguyen C."/>
            <person name="Noguchi H."/>
            <person name="O'Leary S.B."/>
            <person name="O'Neill K."/>
            <person name="Piqani B."/>
            <person name="Smith C.L."/>
            <person name="Talamas J.A."/>
            <person name="Topham K."/>
            <person name="Totoki Y."/>
            <person name="Toyoda A."/>
            <person name="Wain H.M."/>
            <person name="Young S.K."/>
            <person name="Zeng Q."/>
            <person name="Zimmer A.R."/>
            <person name="Fujiyama A."/>
            <person name="Hattori M."/>
            <person name="Birren B.W."/>
            <person name="Sakaki Y."/>
            <person name="Lander E.S."/>
        </authorList>
    </citation>
    <scope>NUCLEOTIDE SEQUENCE [LARGE SCALE GENOMIC DNA]</scope>
</reference>
<name>A0A087WVI6_HUMAN</name>
<dbReference type="OrthoDB" id="423283at2759"/>
<keyword evidence="3" id="KW-1185">Reference proteome</keyword>
<dbReference type="HGNC" id="HGNC:7728">
    <property type="gene designation" value="NEDD4L"/>
</dbReference>
<reference evidence="2 3" key="2">
    <citation type="journal article" date="2004" name="Nature">
        <title>Finishing the euchromatic sequence of the human genome.</title>
        <authorList>
            <consortium name="International Human Genome Sequencing Consortium"/>
        </authorList>
    </citation>
    <scope>NUCLEOTIDE SEQUENCE [LARGE SCALE GENOMIC DNA]</scope>
</reference>
<protein>
    <submittedName>
        <fullName evidence="2">NEDD4 like E3 ubiquitin protein ligase</fullName>
    </submittedName>
</protein>
<dbReference type="Antibodypedia" id="5421">
    <property type="antibodies" value="263 antibodies from 33 providers"/>
</dbReference>
<dbReference type="EMBL" id="AC015988">
    <property type="status" value="NOT_ANNOTATED_CDS"/>
    <property type="molecule type" value="Genomic_DNA"/>
</dbReference>
<dbReference type="Bgee" id="ENSG00000049759">
    <property type="expression patterns" value="Expressed in ventricular zone and 193 other cell types or tissues"/>
</dbReference>
<dbReference type="VEuPathDB" id="HostDB:ENSG00000049759"/>
<dbReference type="EMBL" id="AC090236">
    <property type="status" value="NOT_ANNOTATED_CDS"/>
    <property type="molecule type" value="Genomic_DNA"/>
</dbReference>
<dbReference type="MassIVE" id="A0A087WVI6"/>
<dbReference type="OpenTargets" id="ENSG00000049759"/>
<gene>
    <name evidence="2" type="primary">NEDD4L</name>
</gene>
<proteinExistence type="predicted"/>
<dbReference type="ChiTaRS" id="NEDD4L">
    <property type="organism name" value="human"/>
</dbReference>
<evidence type="ECO:0000313" key="3">
    <source>
        <dbReference type="Proteomes" id="UP000005640"/>
    </source>
</evidence>
<dbReference type="Ensembl" id="ENST00000617539.1">
    <property type="protein sequence ID" value="ENSP00000479462.1"/>
    <property type="gene ID" value="ENSG00000049759.21"/>
</dbReference>
<reference evidence="2 3" key="1">
    <citation type="journal article" date="2001" name="Nature">
        <title>Initial sequencing and analysis of the human genome.</title>
        <authorList>
            <consortium name="International Human Genome Sequencing Consortium"/>
            <person name="Lander E.S."/>
            <person name="Linton L.M."/>
            <person name="Birren B."/>
            <person name="Nusbaum C."/>
            <person name="Zody M.C."/>
            <person name="Baldwin J."/>
            <person name="Devon K."/>
            <person name="Dewar K."/>
            <person name="Doyle M."/>
            <person name="FitzHugh W."/>
            <person name="Funke R."/>
            <person name="Gage D."/>
            <person name="Harris K."/>
            <person name="Heaford A."/>
            <person name="Howland J."/>
            <person name="Kann L."/>
            <person name="Lehoczky J."/>
            <person name="LeVine R."/>
            <person name="McEwan P."/>
            <person name="McKernan K."/>
            <person name="Meldrim J."/>
            <person name="Mesirov J.P."/>
            <person name="Miranda C."/>
            <person name="Morris W."/>
            <person name="Naylor J."/>
            <person name="Raymond C."/>
            <person name="Rosetti M."/>
            <person name="Santos R."/>
            <person name="Sheridan A."/>
            <person name="Sougnez C."/>
            <person name="Stange-Thomann N."/>
            <person name="Stojanovic N."/>
            <person name="Subramanian A."/>
            <person name="Wyman D."/>
            <person name="Rogers J."/>
            <person name="Sulston J."/>
            <person name="Ainscough R."/>
            <person name="Beck S."/>
            <person name="Bentley D."/>
            <person name="Burton J."/>
            <person name="Clee C."/>
            <person name="Carter N."/>
            <person name="Coulson A."/>
            <person name="Deadman R."/>
            <person name="Deloukas P."/>
            <person name="Dunham A."/>
            <person name="Dunham I."/>
            <person name="Durbin R."/>
            <person name="French L."/>
            <person name="Grafham D."/>
            <person name="Gregory S."/>
            <person name="Hubbard T."/>
            <person name="Humphray S."/>
            <person name="Hunt A."/>
            <person name="Jones M."/>
            <person name="Lloyd C."/>
            <person name="McMurray A."/>
            <person name="Matthews L."/>
            <person name="Mercer S."/>
            <person name="Milne S."/>
            <person name="Mullikin J.C."/>
            <person name="Mungall A."/>
            <person name="Plumb R."/>
            <person name="Ross M."/>
            <person name="Shownkeen R."/>
            <person name="Sims S."/>
            <person name="Waterston R.H."/>
            <person name="Wilson R.K."/>
            <person name="Hillier L.W."/>
            <person name="McPherson J.D."/>
            <person name="Marra M.A."/>
            <person name="Mardis E.R."/>
            <person name="Fulton L.A."/>
            <person name="Chinwalla A.T."/>
            <person name="Pepin K.H."/>
            <person name="Gish W.R."/>
            <person name="Chissoe S.L."/>
            <person name="Wendl M.C."/>
            <person name="Delehaunty K.D."/>
            <person name="Miner T.L."/>
            <person name="Delehaunty A."/>
            <person name="Kramer J.B."/>
            <person name="Cook L.L."/>
            <person name="Fulton R.S."/>
            <person name="Johnson D.L."/>
            <person name="Minx P.J."/>
            <person name="Clifton S.W."/>
            <person name="Hawkins T."/>
            <person name="Branscomb E."/>
            <person name="Predki P."/>
            <person name="Richardson P."/>
            <person name="Wenning S."/>
            <person name="Slezak T."/>
            <person name="Doggett N."/>
            <person name="Cheng J.F."/>
            <person name="Olsen A."/>
            <person name="Lucas S."/>
            <person name="Elkin C."/>
            <person name="Uberbacher E."/>
            <person name="Frazier M."/>
            <person name="Gibbs R.A."/>
            <person name="Muzny D.M."/>
            <person name="Scherer S.E."/>
            <person name="Bouck J.B."/>
            <person name="Sodergren E.J."/>
            <person name="Worley K.C."/>
            <person name="Rives C.M."/>
            <person name="Gorrell J.H."/>
            <person name="Metzker M.L."/>
            <person name="Naylor S.L."/>
            <person name="Kucherlapati R.S."/>
            <person name="Nelson D.L."/>
            <person name="Weinstock G.M."/>
            <person name="Sakaki Y."/>
            <person name="Fujiyama A."/>
            <person name="Hattori M."/>
            <person name="Yada T."/>
            <person name="Toyoda A."/>
            <person name="Itoh T."/>
            <person name="Kawagoe C."/>
            <person name="Watanabe H."/>
            <person name="Totoki Y."/>
            <person name="Taylor T."/>
            <person name="Weissenbach J."/>
            <person name="Heilig R."/>
            <person name="Saurin W."/>
            <person name="Artiguenave F."/>
            <person name="Brottier P."/>
            <person name="Bruls T."/>
            <person name="Pelletier E."/>
            <person name="Robert C."/>
            <person name="Wincker P."/>
            <person name="Smith D.R."/>
            <person name="Doucette-Stamm L."/>
            <person name="Rubenfield M."/>
            <person name="Weinstock K."/>
            <person name="Lee H.M."/>
            <person name="Dubois J."/>
            <person name="Rosenthal A."/>
            <person name="Platzer M."/>
            <person name="Nyakatura G."/>
            <person name="Taudien S."/>
            <person name="Rump A."/>
            <person name="Yang H."/>
            <person name="Yu J."/>
            <person name="Wang J."/>
            <person name="Huang G."/>
            <person name="Gu J."/>
            <person name="Hood L."/>
            <person name="Rowen L."/>
            <person name="Madan A."/>
            <person name="Qin S."/>
            <person name="Davis R.W."/>
            <person name="Federspiel N.A."/>
            <person name="Abola A.P."/>
            <person name="Proctor M.J."/>
            <person name="Myers R.M."/>
            <person name="Schmutz J."/>
            <person name="Dickson M."/>
            <person name="Grimwood J."/>
            <person name="Cox D.R."/>
            <person name="Olson M.V."/>
            <person name="Kaul R."/>
            <person name="Raymond C."/>
            <person name="Shimizu N."/>
            <person name="Kawasaki K."/>
            <person name="Minoshima S."/>
            <person name="Evans G.A."/>
            <person name="Athanasiou M."/>
            <person name="Schultz R."/>
            <person name="Roe B.A."/>
            <person name="Chen F."/>
            <person name="Pan H."/>
            <person name="Ramser J."/>
            <person name="Lehrach H."/>
            <person name="Reinhardt R."/>
            <person name="McCombie W.R."/>
            <person name="de la Bastide M."/>
            <person name="Dedhia N."/>
            <person name="Blocker H."/>
            <person name="Hornischer K."/>
            <person name="Nordsiek G."/>
            <person name="Agarwala R."/>
            <person name="Aravind L."/>
            <person name="Bailey J.A."/>
            <person name="Bateman A."/>
            <person name="Batzoglou S."/>
            <person name="Birney E."/>
            <person name="Bork P."/>
            <person name="Brown D.G."/>
            <person name="Burge C.B."/>
            <person name="Cerutti L."/>
            <person name="Chen H.C."/>
            <person name="Church D."/>
            <person name="Clamp M."/>
            <person name="Copley R.R."/>
            <person name="Doerks T."/>
            <person name="Eddy S.R."/>
            <person name="Eichler E.E."/>
            <person name="Furey T.S."/>
            <person name="Galagan J."/>
            <person name="Gilbert J.G."/>
            <person name="Harmon C."/>
            <person name="Hayashizaki Y."/>
            <person name="Haussler D."/>
            <person name="Hermjakob H."/>
            <person name="Hokamp K."/>
            <person name="Jang W."/>
            <person name="Johnson L.S."/>
            <person name="Jones T.A."/>
            <person name="Kasif S."/>
            <person name="Kaspryzk A."/>
            <person name="Kennedy S."/>
            <person name="Kent W.J."/>
            <person name="Kitts P."/>
            <person name="Koonin E.V."/>
            <person name="Korf I."/>
            <person name="Kulp D."/>
            <person name="Lancet D."/>
            <person name="Lowe T.M."/>
            <person name="McLysaght A."/>
            <person name="Mikkelsen T."/>
            <person name="Moran J.V."/>
            <person name="Mulder N."/>
            <person name="Pollara V.J."/>
            <person name="Ponting C.P."/>
            <person name="Schuler G."/>
            <person name="Schultz J."/>
            <person name="Slater G."/>
            <person name="Smit A.F."/>
            <person name="Stupka E."/>
            <person name="Szustakowski J."/>
            <person name="Thierry-Mieg D."/>
            <person name="Thierry-Mieg J."/>
            <person name="Wagner L."/>
            <person name="Wallis J."/>
            <person name="Wheeler R."/>
            <person name="Williams A."/>
            <person name="Wolf Y.I."/>
            <person name="Wolfe K.H."/>
            <person name="Yang S.P."/>
            <person name="Yeh R.F."/>
            <person name="Collins F."/>
            <person name="Guyer M.S."/>
            <person name="Peterson J."/>
            <person name="Felsenfeld A."/>
            <person name="Wetterstrand K.A."/>
            <person name="Patrinos A."/>
            <person name="Morgan M.J."/>
            <person name="de Jong P."/>
            <person name="Catanese J.J."/>
            <person name="Osoegawa K."/>
            <person name="Shizuya H."/>
            <person name="Choi S."/>
            <person name="Chen Y.J."/>
        </authorList>
    </citation>
    <scope>NUCLEOTIDE SEQUENCE [LARGE SCALE GENOMIC DNA]</scope>
</reference>
<dbReference type="Ensembl" id="ENST00000617539.1">
    <property type="protein sequence ID" value="ENSP00000479462.1"/>
    <property type="gene ID" value="ENSG00000049759.20"/>
</dbReference>
<accession>A0A087WVI6</accession>
<evidence type="ECO:0000256" key="1">
    <source>
        <dbReference type="SAM" id="MobiDB-lite"/>
    </source>
</evidence>
<dbReference type="EMBL" id="AC107896">
    <property type="status" value="NOT_ANNOTATED_CDS"/>
    <property type="molecule type" value="Genomic_DNA"/>
</dbReference>
<reference evidence="2" key="4">
    <citation type="submission" date="2025-08" db="UniProtKB">
        <authorList>
            <consortium name="Ensembl"/>
        </authorList>
    </citation>
    <scope>IDENTIFICATION</scope>
</reference>
<dbReference type="HOGENOM" id="CLU_3428463_0_0_1"/>
<organism evidence="2 3">
    <name type="scientific">Homo sapiens</name>
    <name type="common">Human</name>
    <dbReference type="NCBI Taxonomy" id="9606"/>
    <lineage>
        <taxon>Eukaryota</taxon>
        <taxon>Metazoa</taxon>
        <taxon>Chordata</taxon>
        <taxon>Craniata</taxon>
        <taxon>Vertebrata</taxon>
        <taxon>Euteleostomi</taxon>
        <taxon>Mammalia</taxon>
        <taxon>Eutheria</taxon>
        <taxon>Euarchontoglires</taxon>
        <taxon>Primates</taxon>
        <taxon>Haplorrhini</taxon>
        <taxon>Catarrhini</taxon>
        <taxon>Hominidae</taxon>
        <taxon>Homo</taxon>
    </lineage>
</organism>
<dbReference type="Proteomes" id="UP000005640">
    <property type="component" value="Chromosome 18"/>
</dbReference>
<dbReference type="ExpressionAtlas" id="A0A087WVI6">
    <property type="expression patterns" value="baseline and differential"/>
</dbReference>
<evidence type="ECO:0000313" key="2">
    <source>
        <dbReference type="Ensembl" id="ENSP00000479462.1"/>
    </source>
</evidence>
<dbReference type="AlphaFoldDB" id="A0A087WVI6"/>
<dbReference type="GeneTree" id="ENSGT00940000156873"/>
<reference evidence="2" key="5">
    <citation type="submission" date="2025-09" db="UniProtKB">
        <authorList>
            <consortium name="Ensembl"/>
        </authorList>
    </citation>
    <scope>IDENTIFICATION</scope>
</reference>
<sequence length="20" mass="2006">MATGLGEPVYGLSEDEPGSP</sequence>